<keyword evidence="2" id="KW-1133">Transmembrane helix</keyword>
<evidence type="ECO:0000259" key="3">
    <source>
        <dbReference type="Pfam" id="PF22506"/>
    </source>
</evidence>
<dbReference type="SUPFAM" id="SSF109998">
    <property type="entry name" value="Triger factor/SurA peptide-binding domain-like"/>
    <property type="match status" value="1"/>
</dbReference>
<feature type="domain" description="Cj1289-like C-terminal" evidence="3">
    <location>
        <begin position="149"/>
        <end position="240"/>
    </location>
</feature>
<feature type="transmembrane region" description="Helical" evidence="2">
    <location>
        <begin position="12"/>
        <end position="33"/>
    </location>
</feature>
<name>A0A6S6SQA5_9BACT</name>
<gene>
    <name evidence="4" type="ORF">HELGO_WM16306</name>
</gene>
<evidence type="ECO:0000313" key="4">
    <source>
        <dbReference type="EMBL" id="CAA6808372.1"/>
    </source>
</evidence>
<dbReference type="AlphaFoldDB" id="A0A6S6SQA5"/>
<dbReference type="InterPro" id="IPR027304">
    <property type="entry name" value="Trigger_fact/SurA_dom_sf"/>
</dbReference>
<dbReference type="PANTHER" id="PTHR47637:SF1">
    <property type="entry name" value="CHAPERONE SURA"/>
    <property type="match status" value="1"/>
</dbReference>
<dbReference type="Pfam" id="PF22506">
    <property type="entry name" value="Cj1289-like_C"/>
    <property type="match status" value="1"/>
</dbReference>
<reference evidence="4" key="1">
    <citation type="submission" date="2020-01" db="EMBL/GenBank/DDBJ databases">
        <authorList>
            <person name="Meier V. D."/>
            <person name="Meier V D."/>
        </authorList>
    </citation>
    <scope>NUCLEOTIDE SEQUENCE</scope>
    <source>
        <strain evidence="4">HLG_WM_MAG_12</strain>
    </source>
</reference>
<sequence length="286" mass="33306">MIQVRDTLVLDCLISLMKILFYTFLITVSLFALEVNKVIASVDNEAITSYDINKLSSQLSKKQKIDSIIQQKIEKILVEKYDIKVSDAQIDEYIKGVAKSNGISSAQYMRNIANKGITRSSAYSDFRMMLIKKNLYQQIVQMNHNVKEKDIKDYYENNKNLFTMPSKISVRVYSSTDRQELVRQTQTPMFMSKKIMISDEVVEKSDETAKLFNFLLRVQENSFSPIIKLGDFKTFYVNSKSGQDYVAFEQVQDVVLQKVIESKKIQILDNFFQNYRKTLNIQYKEN</sequence>
<dbReference type="Gene3D" id="3.10.50.40">
    <property type="match status" value="1"/>
</dbReference>
<proteinExistence type="predicted"/>
<dbReference type="InterPro" id="IPR055131">
    <property type="entry name" value="Cj1289-like_C"/>
</dbReference>
<keyword evidence="2" id="KW-0472">Membrane</keyword>
<dbReference type="PANTHER" id="PTHR47637">
    <property type="entry name" value="CHAPERONE SURA"/>
    <property type="match status" value="1"/>
</dbReference>
<evidence type="ECO:0000256" key="2">
    <source>
        <dbReference type="SAM" id="Phobius"/>
    </source>
</evidence>
<dbReference type="GO" id="GO:0003755">
    <property type="term" value="F:peptidyl-prolyl cis-trans isomerase activity"/>
    <property type="evidence" value="ECO:0007669"/>
    <property type="project" value="InterPro"/>
</dbReference>
<protein>
    <recommendedName>
        <fullName evidence="3">Cj1289-like C-terminal domain-containing protein</fullName>
    </recommendedName>
</protein>
<keyword evidence="2" id="KW-0812">Transmembrane</keyword>
<organism evidence="4">
    <name type="scientific">uncultured Campylobacterales bacterium</name>
    <dbReference type="NCBI Taxonomy" id="352960"/>
    <lineage>
        <taxon>Bacteria</taxon>
        <taxon>Pseudomonadati</taxon>
        <taxon>Campylobacterota</taxon>
        <taxon>Epsilonproteobacteria</taxon>
        <taxon>Campylobacterales</taxon>
        <taxon>environmental samples</taxon>
    </lineage>
</organism>
<evidence type="ECO:0000256" key="1">
    <source>
        <dbReference type="ARBA" id="ARBA00022729"/>
    </source>
</evidence>
<dbReference type="EMBL" id="CACVAW010000032">
    <property type="protein sequence ID" value="CAA6808372.1"/>
    <property type="molecule type" value="Genomic_DNA"/>
</dbReference>
<dbReference type="InterPro" id="IPR046357">
    <property type="entry name" value="PPIase_dom_sf"/>
</dbReference>
<dbReference type="Gene3D" id="1.10.4030.10">
    <property type="entry name" value="Porin chaperone SurA, peptide-binding domain"/>
    <property type="match status" value="1"/>
</dbReference>
<dbReference type="InterPro" id="IPR050280">
    <property type="entry name" value="OMP_Chaperone_SurA"/>
</dbReference>
<keyword evidence="1" id="KW-0732">Signal</keyword>
<accession>A0A6S6SQA5</accession>